<dbReference type="Proteomes" id="UP000662572">
    <property type="component" value="Unassembled WGS sequence"/>
</dbReference>
<keyword evidence="3" id="KW-1185">Reference proteome</keyword>
<dbReference type="RefSeq" id="WP_189485855.1">
    <property type="nucleotide sequence ID" value="NZ_BMZB01000001.1"/>
</dbReference>
<reference evidence="2" key="2">
    <citation type="submission" date="2020-09" db="EMBL/GenBank/DDBJ databases">
        <authorList>
            <person name="Sun Q."/>
            <person name="Kim S."/>
        </authorList>
    </citation>
    <scope>NUCLEOTIDE SEQUENCE</scope>
    <source>
        <strain evidence="2">KCTC 32296</strain>
    </source>
</reference>
<evidence type="ECO:0000313" key="2">
    <source>
        <dbReference type="EMBL" id="GGZ30631.1"/>
    </source>
</evidence>
<sequence>MGYIPTYITRKLMYDTDAGYGLTLPADVTAGIEDFLHDIPKPLKRSAARKLYGEAYAKERFKSTHKKAYGEAVRSRHPRPEVFAKNAALKEAIERRDKNRTEARERREELRQQKRLNKHCLKREIAAVACSRRKKLVGGVSKLAPQPVRRVPQKDKVFLDIIGKCERGGQLGRAPLVLSFLTDKPLLRDYTLPCWDKTSSTLKIMAMSHQSHISGGITINLHLSPNVHQQAMTSSKGPAPYMQDRIRKAFMDALDTVLPFWFILEYSRKTKTYHLHGAVVLPSVPDAQIHVDQALRIAGGKWDHDKAQYHQQKSKPLNDPFVWASYAVKAMNITRHKLFPDQSDDNKKIFAASNEMRRLAKDGWDKLRGGLPQPGKR</sequence>
<feature type="coiled-coil region" evidence="1">
    <location>
        <begin position="86"/>
        <end position="113"/>
    </location>
</feature>
<reference evidence="2" key="1">
    <citation type="journal article" date="2014" name="Int. J. Syst. Evol. Microbiol.">
        <title>Complete genome sequence of Corynebacterium casei LMG S-19264T (=DSM 44701T), isolated from a smear-ripened cheese.</title>
        <authorList>
            <consortium name="US DOE Joint Genome Institute (JGI-PGF)"/>
            <person name="Walter F."/>
            <person name="Albersmeier A."/>
            <person name="Kalinowski J."/>
            <person name="Ruckert C."/>
        </authorList>
    </citation>
    <scope>NUCLEOTIDE SEQUENCE</scope>
    <source>
        <strain evidence="2">KCTC 32296</strain>
    </source>
</reference>
<keyword evidence="1" id="KW-0175">Coiled coil</keyword>
<evidence type="ECO:0000256" key="1">
    <source>
        <dbReference type="SAM" id="Coils"/>
    </source>
</evidence>
<proteinExistence type="predicted"/>
<gene>
    <name evidence="2" type="ORF">GCM10011273_16300</name>
</gene>
<protein>
    <submittedName>
        <fullName evidence="2">Uncharacterized protein</fullName>
    </submittedName>
</protein>
<evidence type="ECO:0000313" key="3">
    <source>
        <dbReference type="Proteomes" id="UP000662572"/>
    </source>
</evidence>
<organism evidence="2 3">
    <name type="scientific">Asticcacaulis endophyticus</name>
    <dbReference type="NCBI Taxonomy" id="1395890"/>
    <lineage>
        <taxon>Bacteria</taxon>
        <taxon>Pseudomonadati</taxon>
        <taxon>Pseudomonadota</taxon>
        <taxon>Alphaproteobacteria</taxon>
        <taxon>Caulobacterales</taxon>
        <taxon>Caulobacteraceae</taxon>
        <taxon>Asticcacaulis</taxon>
    </lineage>
</organism>
<dbReference type="EMBL" id="BMZB01000001">
    <property type="protein sequence ID" value="GGZ30631.1"/>
    <property type="molecule type" value="Genomic_DNA"/>
</dbReference>
<accession>A0A918US70</accession>
<comment type="caution">
    <text evidence="2">The sequence shown here is derived from an EMBL/GenBank/DDBJ whole genome shotgun (WGS) entry which is preliminary data.</text>
</comment>
<name>A0A918US70_9CAUL</name>
<dbReference type="AlphaFoldDB" id="A0A918US70"/>